<name>A0A9Q3E0B4_9BASI</name>
<protein>
    <submittedName>
        <fullName evidence="2">Uncharacterized protein</fullName>
    </submittedName>
</protein>
<evidence type="ECO:0000313" key="2">
    <source>
        <dbReference type="EMBL" id="MBW0513540.1"/>
    </source>
</evidence>
<dbReference type="EMBL" id="AVOT02023489">
    <property type="protein sequence ID" value="MBW0513540.1"/>
    <property type="molecule type" value="Genomic_DNA"/>
</dbReference>
<proteinExistence type="predicted"/>
<evidence type="ECO:0000313" key="3">
    <source>
        <dbReference type="Proteomes" id="UP000765509"/>
    </source>
</evidence>
<evidence type="ECO:0000256" key="1">
    <source>
        <dbReference type="SAM" id="MobiDB-lite"/>
    </source>
</evidence>
<sequence length="66" mass="7412">MPFQYTPPARQTRSQARDKAVLTPTPRDALHSTPAVAQLRAQSDRVPILEGRKSAKKIKFILRRSG</sequence>
<gene>
    <name evidence="2" type="ORF">O181_053255</name>
</gene>
<feature type="region of interest" description="Disordered" evidence="1">
    <location>
        <begin position="1"/>
        <end position="38"/>
    </location>
</feature>
<accession>A0A9Q3E0B4</accession>
<organism evidence="2 3">
    <name type="scientific">Austropuccinia psidii MF-1</name>
    <dbReference type="NCBI Taxonomy" id="1389203"/>
    <lineage>
        <taxon>Eukaryota</taxon>
        <taxon>Fungi</taxon>
        <taxon>Dikarya</taxon>
        <taxon>Basidiomycota</taxon>
        <taxon>Pucciniomycotina</taxon>
        <taxon>Pucciniomycetes</taxon>
        <taxon>Pucciniales</taxon>
        <taxon>Sphaerophragmiaceae</taxon>
        <taxon>Austropuccinia</taxon>
    </lineage>
</organism>
<comment type="caution">
    <text evidence="2">The sequence shown here is derived from an EMBL/GenBank/DDBJ whole genome shotgun (WGS) entry which is preliminary data.</text>
</comment>
<dbReference type="AlphaFoldDB" id="A0A9Q3E0B4"/>
<reference evidence="2" key="1">
    <citation type="submission" date="2021-03" db="EMBL/GenBank/DDBJ databases">
        <title>Draft genome sequence of rust myrtle Austropuccinia psidii MF-1, a brazilian biotype.</title>
        <authorList>
            <person name="Quecine M.C."/>
            <person name="Pachon D.M.R."/>
            <person name="Bonatelli M.L."/>
            <person name="Correr F.H."/>
            <person name="Franceschini L.M."/>
            <person name="Leite T.F."/>
            <person name="Margarido G.R.A."/>
            <person name="Almeida C.A."/>
            <person name="Ferrarezi J.A."/>
            <person name="Labate C.A."/>
        </authorList>
    </citation>
    <scope>NUCLEOTIDE SEQUENCE</scope>
    <source>
        <strain evidence="2">MF-1</strain>
    </source>
</reference>
<dbReference type="Proteomes" id="UP000765509">
    <property type="component" value="Unassembled WGS sequence"/>
</dbReference>
<keyword evidence="3" id="KW-1185">Reference proteome</keyword>